<accession>A0A7S0DPQ5</accession>
<dbReference type="GO" id="GO:0005634">
    <property type="term" value="C:nucleus"/>
    <property type="evidence" value="ECO:0007669"/>
    <property type="project" value="UniProtKB-SubCell"/>
</dbReference>
<dbReference type="GO" id="GO:0000785">
    <property type="term" value="C:chromatin"/>
    <property type="evidence" value="ECO:0007669"/>
    <property type="project" value="TreeGrafter"/>
</dbReference>
<evidence type="ECO:0000256" key="2">
    <source>
        <dbReference type="ARBA" id="ARBA00005625"/>
    </source>
</evidence>
<evidence type="ECO:0000256" key="3">
    <source>
        <dbReference type="ARBA" id="ARBA00023242"/>
    </source>
</evidence>
<dbReference type="PANTHER" id="PTHR13293">
    <property type="entry name" value="AKIRIN-RELATED"/>
    <property type="match status" value="1"/>
</dbReference>
<reference evidence="4" key="1">
    <citation type="submission" date="2021-01" db="EMBL/GenBank/DDBJ databases">
        <authorList>
            <person name="Corre E."/>
            <person name="Pelletier E."/>
            <person name="Niang G."/>
            <person name="Scheremetjew M."/>
            <person name="Finn R."/>
            <person name="Kale V."/>
            <person name="Holt S."/>
            <person name="Cochrane G."/>
            <person name="Meng A."/>
            <person name="Brown T."/>
            <person name="Cohen L."/>
        </authorList>
    </citation>
    <scope>NUCLEOTIDE SEQUENCE</scope>
    <source>
        <strain evidence="4">CCMP2058</strain>
    </source>
</reference>
<keyword evidence="3" id="KW-0539">Nucleus</keyword>
<gene>
    <name evidence="4" type="ORF">LAMO00422_LOCUS18858</name>
</gene>
<protein>
    <submittedName>
        <fullName evidence="4">Uncharacterized protein</fullName>
    </submittedName>
</protein>
<dbReference type="InterPro" id="IPR024132">
    <property type="entry name" value="Akirin"/>
</dbReference>
<dbReference type="EMBL" id="HBEM01027677">
    <property type="protein sequence ID" value="CAD8459900.1"/>
    <property type="molecule type" value="Transcribed_RNA"/>
</dbReference>
<dbReference type="GO" id="GO:0003712">
    <property type="term" value="F:transcription coregulator activity"/>
    <property type="evidence" value="ECO:0007669"/>
    <property type="project" value="TreeGrafter"/>
</dbReference>
<comment type="similarity">
    <text evidence="2">Belongs to the akirin family.</text>
</comment>
<dbReference type="AlphaFoldDB" id="A0A7S0DPQ5"/>
<sequence>MSAVLKRRFNSLDEKCAPRCSPGRIKFLTLADARRKRSRKAGMERVQEEVSFDVKARDLNANVKRVVERTKRTRSANEMDTEDAHHIKRIRRPEDFKEESQSSIKPNNPFVAKNVNVAWNPKKKKYTEEQVRKIVQAALREQEEKLREQYNRILNERLAEQFENFTSFNQDYVYRHMKSKPCSYVS</sequence>
<proteinExistence type="inferred from homology"/>
<comment type="subcellular location">
    <subcellularLocation>
        <location evidence="1">Nucleus</location>
    </subcellularLocation>
</comment>
<evidence type="ECO:0000313" key="4">
    <source>
        <dbReference type="EMBL" id="CAD8459900.1"/>
    </source>
</evidence>
<name>A0A7S0DPQ5_9EUKA</name>
<dbReference type="PANTHER" id="PTHR13293:SF6">
    <property type="entry name" value="AKIRIN-RELATED"/>
    <property type="match status" value="1"/>
</dbReference>
<evidence type="ECO:0000256" key="1">
    <source>
        <dbReference type="ARBA" id="ARBA00004123"/>
    </source>
</evidence>
<organism evidence="4">
    <name type="scientific">Amorphochlora amoebiformis</name>
    <dbReference type="NCBI Taxonomy" id="1561963"/>
    <lineage>
        <taxon>Eukaryota</taxon>
        <taxon>Sar</taxon>
        <taxon>Rhizaria</taxon>
        <taxon>Cercozoa</taxon>
        <taxon>Chlorarachniophyceae</taxon>
        <taxon>Amorphochlora</taxon>
    </lineage>
</organism>
<dbReference type="GO" id="GO:0045944">
    <property type="term" value="P:positive regulation of transcription by RNA polymerase II"/>
    <property type="evidence" value="ECO:0007669"/>
    <property type="project" value="TreeGrafter"/>
</dbReference>